<dbReference type="STRING" id="67386.AQI95_00835"/>
<protein>
    <recommendedName>
        <fullName evidence="4">Phage holin family protein</fullName>
    </recommendedName>
</protein>
<dbReference type="RefSeq" id="WP_067115604.1">
    <property type="nucleotide sequence ID" value="NZ_JBFACD010000001.1"/>
</dbReference>
<proteinExistence type="predicted"/>
<dbReference type="Proteomes" id="UP000053127">
    <property type="component" value="Unassembled WGS sequence"/>
</dbReference>
<gene>
    <name evidence="2" type="ORF">AQI95_00835</name>
</gene>
<dbReference type="OrthoDB" id="9810847at2"/>
<keyword evidence="3" id="KW-1185">Reference proteome</keyword>
<evidence type="ECO:0000256" key="1">
    <source>
        <dbReference type="SAM" id="Phobius"/>
    </source>
</evidence>
<keyword evidence="1" id="KW-0812">Transmembrane</keyword>
<feature type="transmembrane region" description="Helical" evidence="1">
    <location>
        <begin position="35"/>
        <end position="53"/>
    </location>
</feature>
<reference evidence="2 3" key="1">
    <citation type="submission" date="2015-10" db="EMBL/GenBank/DDBJ databases">
        <title>Draft genome sequence of Streptomyces yokosukanensis DSM 40224, type strain for the species Streptomyces yokosukanensis.</title>
        <authorList>
            <person name="Ruckert C."/>
            <person name="Winkler A."/>
            <person name="Kalinowski J."/>
            <person name="Kampfer P."/>
            <person name="Glaeser S."/>
        </authorList>
    </citation>
    <scope>NUCLEOTIDE SEQUENCE [LARGE SCALE GENOMIC DNA]</scope>
    <source>
        <strain evidence="2 3">DSM 40224</strain>
    </source>
</reference>
<feature type="transmembrane region" description="Helical" evidence="1">
    <location>
        <begin position="100"/>
        <end position="121"/>
    </location>
</feature>
<name>A0A101PF46_9ACTN</name>
<dbReference type="PANTHER" id="PTHR37309">
    <property type="entry name" value="SLR0284 PROTEIN"/>
    <property type="match status" value="1"/>
</dbReference>
<feature type="transmembrane region" description="Helical" evidence="1">
    <location>
        <begin position="65"/>
        <end position="88"/>
    </location>
</feature>
<keyword evidence="1" id="KW-0472">Membrane</keyword>
<evidence type="ECO:0008006" key="4">
    <source>
        <dbReference type="Google" id="ProtNLM"/>
    </source>
</evidence>
<feature type="transmembrane region" description="Helical" evidence="1">
    <location>
        <begin position="6"/>
        <end position="23"/>
    </location>
</feature>
<evidence type="ECO:0000313" key="3">
    <source>
        <dbReference type="Proteomes" id="UP000053127"/>
    </source>
</evidence>
<dbReference type="EMBL" id="LMWN01000001">
    <property type="protein sequence ID" value="KUN10307.1"/>
    <property type="molecule type" value="Genomic_DNA"/>
</dbReference>
<organism evidence="2 3">
    <name type="scientific">Streptomyces yokosukanensis</name>
    <dbReference type="NCBI Taxonomy" id="67386"/>
    <lineage>
        <taxon>Bacteria</taxon>
        <taxon>Bacillati</taxon>
        <taxon>Actinomycetota</taxon>
        <taxon>Actinomycetes</taxon>
        <taxon>Kitasatosporales</taxon>
        <taxon>Streptomycetaceae</taxon>
        <taxon>Streptomyces</taxon>
    </lineage>
</organism>
<dbReference type="AlphaFoldDB" id="A0A101PF46"/>
<comment type="caution">
    <text evidence="2">The sequence shown here is derived from an EMBL/GenBank/DDBJ whole genome shotgun (WGS) entry which is preliminary data.</text>
</comment>
<evidence type="ECO:0000313" key="2">
    <source>
        <dbReference type="EMBL" id="KUN10307.1"/>
    </source>
</evidence>
<dbReference type="PANTHER" id="PTHR37309:SF1">
    <property type="entry name" value="SLR0284 PROTEIN"/>
    <property type="match status" value="1"/>
</dbReference>
<dbReference type="Pfam" id="PF04020">
    <property type="entry name" value="Phage_holin_4_2"/>
    <property type="match status" value="1"/>
</dbReference>
<sequence length="125" mass="13423">MKNFVVKTIANAGALAVAVWLLDKITLTGDSTAKKAGTLIVVALVFGLVNWLVKPILKVLTFPLFILTLGLITLVVNALMLLLTSWVCGKLDLSFHVQGFWTAVIGGLIVSVVSWALHVVLPDED</sequence>
<keyword evidence="1" id="KW-1133">Transmembrane helix</keyword>
<accession>A0A101PF46</accession>
<dbReference type="InterPro" id="IPR007165">
    <property type="entry name" value="Phage_holin_4_2"/>
</dbReference>